<feature type="compositionally biased region" description="Low complexity" evidence="1">
    <location>
        <begin position="116"/>
        <end position="125"/>
    </location>
</feature>
<evidence type="ECO:0000256" key="2">
    <source>
        <dbReference type="SAM" id="Phobius"/>
    </source>
</evidence>
<feature type="compositionally biased region" description="Polar residues" evidence="1">
    <location>
        <begin position="20"/>
        <end position="35"/>
    </location>
</feature>
<evidence type="ECO:0000313" key="6">
    <source>
        <dbReference type="Proteomes" id="UP000295146"/>
    </source>
</evidence>
<keyword evidence="2" id="KW-0812">Transmembrane</keyword>
<evidence type="ECO:0000259" key="3">
    <source>
        <dbReference type="Pfam" id="PF13828"/>
    </source>
</evidence>
<dbReference type="InterPro" id="IPR026004">
    <property type="entry name" value="Septum_form"/>
</dbReference>
<feature type="compositionally biased region" description="Pro residues" evidence="1">
    <location>
        <begin position="105"/>
        <end position="115"/>
    </location>
</feature>
<dbReference type="AlphaFoldDB" id="A0A4R8C4J0"/>
<dbReference type="RefSeq" id="WP_134105916.1">
    <property type="nucleotide sequence ID" value="NZ_SODP01000002.1"/>
</dbReference>
<gene>
    <name evidence="5" type="ORF">EV653_4833</name>
</gene>
<dbReference type="OrthoDB" id="3628931at2"/>
<keyword evidence="2" id="KW-0472">Membrane</keyword>
<name>A0A4R8C4J0_9ACTN</name>
<evidence type="ECO:0000313" key="5">
    <source>
        <dbReference type="EMBL" id="TDW70772.1"/>
    </source>
</evidence>
<dbReference type="InterPro" id="IPR025241">
    <property type="entry name" value="DUF4190"/>
</dbReference>
<sequence length="359" mass="37514">MTQPPYEPERPQDRPHDATQDVTQSFSTEDPTQVFPSPDPTRAFPTYGRPEQGHSQQTGSAQAGSPWVAPGQPQPAPGQPSFGQAPYGQASFGPGQPQYGRPGPYGQPPHGPQPPQSAYGQGYGPGQYPAQYGPAPVPYGYGYGYTGSSGTNGLAAASLATGIGGIFIGLSAPVAIGLGIAALVQINRRHQAGKGMAIAGLVIGSLVTIGYVALIGVLIALGSTYDDYSGSPEPVSSYSTGPTTSVDDLAVGECFDDGSEEAEVVRQPCTVAHDGEVIADVTLPEGPYPGDNGIDKAADRACSPEFTSYVGKSPEDSELDVSYWTPDRYLWADHDRLVVCATYGPDHEKLTATVKDSHR</sequence>
<dbReference type="Proteomes" id="UP000295146">
    <property type="component" value="Unassembled WGS sequence"/>
</dbReference>
<feature type="transmembrane region" description="Helical" evidence="2">
    <location>
        <begin position="196"/>
        <end position="221"/>
    </location>
</feature>
<evidence type="ECO:0000256" key="1">
    <source>
        <dbReference type="SAM" id="MobiDB-lite"/>
    </source>
</evidence>
<feature type="region of interest" description="Disordered" evidence="1">
    <location>
        <begin position="1"/>
        <end position="125"/>
    </location>
</feature>
<dbReference type="EMBL" id="SODP01000002">
    <property type="protein sequence ID" value="TDW70772.1"/>
    <property type="molecule type" value="Genomic_DNA"/>
</dbReference>
<feature type="domain" description="Septum formation-related" evidence="4">
    <location>
        <begin position="252"/>
        <end position="342"/>
    </location>
</feature>
<organism evidence="5 6">
    <name type="scientific">Kribbella pratensis</name>
    <dbReference type="NCBI Taxonomy" id="2512112"/>
    <lineage>
        <taxon>Bacteria</taxon>
        <taxon>Bacillati</taxon>
        <taxon>Actinomycetota</taxon>
        <taxon>Actinomycetes</taxon>
        <taxon>Propionibacteriales</taxon>
        <taxon>Kribbellaceae</taxon>
        <taxon>Kribbella</taxon>
    </lineage>
</organism>
<accession>A0A4R8C4J0</accession>
<comment type="caution">
    <text evidence="5">The sequence shown here is derived from an EMBL/GenBank/DDBJ whole genome shotgun (WGS) entry which is preliminary data.</text>
</comment>
<feature type="compositionally biased region" description="Basic and acidic residues" evidence="1">
    <location>
        <begin position="7"/>
        <end position="19"/>
    </location>
</feature>
<protein>
    <submittedName>
        <fullName evidence="5">Regulator of septum formation</fullName>
    </submittedName>
</protein>
<feature type="compositionally biased region" description="Low complexity" evidence="1">
    <location>
        <begin position="93"/>
        <end position="104"/>
    </location>
</feature>
<keyword evidence="6" id="KW-1185">Reference proteome</keyword>
<dbReference type="Pfam" id="PF13845">
    <property type="entry name" value="Septum_form"/>
    <property type="match status" value="1"/>
</dbReference>
<evidence type="ECO:0000259" key="4">
    <source>
        <dbReference type="Pfam" id="PF13845"/>
    </source>
</evidence>
<feature type="compositionally biased region" description="Polar residues" evidence="1">
    <location>
        <begin position="53"/>
        <end position="63"/>
    </location>
</feature>
<feature type="domain" description="DUF4190" evidence="3">
    <location>
        <begin position="154"/>
        <end position="213"/>
    </location>
</feature>
<reference evidence="5 6" key="1">
    <citation type="submission" date="2019-03" db="EMBL/GenBank/DDBJ databases">
        <title>Genomic Encyclopedia of Type Strains, Phase III (KMG-III): the genomes of soil and plant-associated and newly described type strains.</title>
        <authorList>
            <person name="Whitman W."/>
        </authorList>
    </citation>
    <scope>NUCLEOTIDE SEQUENCE [LARGE SCALE GENOMIC DNA]</scope>
    <source>
        <strain evidence="5 6">VKM Ac-2573</strain>
    </source>
</reference>
<dbReference type="Pfam" id="PF13828">
    <property type="entry name" value="DUF4190"/>
    <property type="match status" value="1"/>
</dbReference>
<keyword evidence="2" id="KW-1133">Transmembrane helix</keyword>
<feature type="transmembrane region" description="Helical" evidence="2">
    <location>
        <begin position="159"/>
        <end position="184"/>
    </location>
</feature>
<proteinExistence type="predicted"/>